<reference evidence="2 3" key="1">
    <citation type="submission" date="2012-01" db="EMBL/GenBank/DDBJ databases">
        <title>The Genome Sequence of Dolosigranulum pigrum ATCC 51524.</title>
        <authorList>
            <consortium name="The Broad Institute Genome Sequencing Platform"/>
            <person name="Earl A."/>
            <person name="Ward D."/>
            <person name="Feldgarden M."/>
            <person name="Gevers D."/>
            <person name="Huys G."/>
            <person name="Young S.K."/>
            <person name="Zeng Q."/>
            <person name="Gargeya S."/>
            <person name="Fitzgerald M."/>
            <person name="Haas B."/>
            <person name="Abouelleil A."/>
            <person name="Alvarado L."/>
            <person name="Arachchi H.M."/>
            <person name="Berlin A."/>
            <person name="Chapman S.B."/>
            <person name="Gearin G."/>
            <person name="Goldberg J."/>
            <person name="Griggs A."/>
            <person name="Gujja S."/>
            <person name="Hansen M."/>
            <person name="Heiman D."/>
            <person name="Howarth C."/>
            <person name="Larimer J."/>
            <person name="Lui A."/>
            <person name="MacDonald P.J.P."/>
            <person name="McCowen C."/>
            <person name="Montmayeur A."/>
            <person name="Murphy C."/>
            <person name="Neiman D."/>
            <person name="Pearson M."/>
            <person name="Priest M."/>
            <person name="Roberts A."/>
            <person name="Saif S."/>
            <person name="Shea T."/>
            <person name="Sisk P."/>
            <person name="Stolte C."/>
            <person name="Sykes S."/>
            <person name="Wortman J."/>
            <person name="Nusbaum C."/>
            <person name="Birren B."/>
        </authorList>
    </citation>
    <scope>NUCLEOTIDE SEQUENCE [LARGE SCALE GENOMIC DNA]</scope>
    <source>
        <strain evidence="2 3">ATCC 51524</strain>
    </source>
</reference>
<evidence type="ECO:0000313" key="2">
    <source>
        <dbReference type="EMBL" id="EHR34595.1"/>
    </source>
</evidence>
<protein>
    <submittedName>
        <fullName evidence="2">Uncharacterized protein</fullName>
    </submittedName>
</protein>
<sequence length="60" mass="6754">MTITGKMVARFVCISSIIIICALELYNFLTNQPFNWVSFIGLSVCALVLVILKNTEQMNQ</sequence>
<keyword evidence="1" id="KW-0472">Membrane</keyword>
<keyword evidence="3" id="KW-1185">Reference proteome</keyword>
<comment type="caution">
    <text evidence="2">The sequence shown here is derived from an EMBL/GenBank/DDBJ whole genome shotgun (WGS) entry which is preliminary data.</text>
</comment>
<keyword evidence="1" id="KW-1133">Transmembrane helix</keyword>
<keyword evidence="1" id="KW-0812">Transmembrane</keyword>
<feature type="transmembrane region" description="Helical" evidence="1">
    <location>
        <begin position="34"/>
        <end position="52"/>
    </location>
</feature>
<evidence type="ECO:0000256" key="1">
    <source>
        <dbReference type="SAM" id="Phobius"/>
    </source>
</evidence>
<name>H3ND02_9LACT</name>
<organism evidence="2 3">
    <name type="scientific">Dolosigranulum pigrum ATCC 51524</name>
    <dbReference type="NCBI Taxonomy" id="883103"/>
    <lineage>
        <taxon>Bacteria</taxon>
        <taxon>Bacillati</taxon>
        <taxon>Bacillota</taxon>
        <taxon>Bacilli</taxon>
        <taxon>Lactobacillales</taxon>
        <taxon>Carnobacteriaceae</taxon>
        <taxon>Dolosigranulum</taxon>
    </lineage>
</organism>
<accession>H3ND02</accession>
<dbReference type="HOGENOM" id="CLU_2933964_0_0_9"/>
<dbReference type="AlphaFoldDB" id="H3ND02"/>
<dbReference type="Proteomes" id="UP000003599">
    <property type="component" value="Unassembled WGS sequence"/>
</dbReference>
<dbReference type="EMBL" id="AGEF01000004">
    <property type="protein sequence ID" value="EHR34595.1"/>
    <property type="molecule type" value="Genomic_DNA"/>
</dbReference>
<evidence type="ECO:0000313" key="3">
    <source>
        <dbReference type="Proteomes" id="UP000003599"/>
    </source>
</evidence>
<gene>
    <name evidence="2" type="ORF">HMPREF9703_00433</name>
</gene>
<proteinExistence type="predicted"/>
<feature type="transmembrane region" description="Helical" evidence="1">
    <location>
        <begin position="7"/>
        <end position="28"/>
    </location>
</feature>